<dbReference type="AlphaFoldDB" id="A0A8T0H197"/>
<dbReference type="SMART" id="SM00612">
    <property type="entry name" value="Kelch"/>
    <property type="match status" value="2"/>
</dbReference>
<keyword evidence="1" id="KW-0880">Kelch repeat</keyword>
<keyword evidence="3" id="KW-0175">Coiled coil</keyword>
<evidence type="ECO:0000256" key="4">
    <source>
        <dbReference type="SAM" id="MobiDB-lite"/>
    </source>
</evidence>
<reference evidence="6" key="1">
    <citation type="submission" date="2020-06" db="EMBL/GenBank/DDBJ databases">
        <title>WGS assembly of Ceratodon purpureus strain R40.</title>
        <authorList>
            <person name="Carey S.B."/>
            <person name="Jenkins J."/>
            <person name="Shu S."/>
            <person name="Lovell J.T."/>
            <person name="Sreedasyam A."/>
            <person name="Maumus F."/>
            <person name="Tiley G.P."/>
            <person name="Fernandez-Pozo N."/>
            <person name="Barry K."/>
            <person name="Chen C."/>
            <person name="Wang M."/>
            <person name="Lipzen A."/>
            <person name="Daum C."/>
            <person name="Saski C.A."/>
            <person name="Payton A.C."/>
            <person name="Mcbreen J.C."/>
            <person name="Conrad R.E."/>
            <person name="Kollar L.M."/>
            <person name="Olsson S."/>
            <person name="Huttunen S."/>
            <person name="Landis J.B."/>
            <person name="Wickett N.J."/>
            <person name="Johnson M.G."/>
            <person name="Rensing S.A."/>
            <person name="Grimwood J."/>
            <person name="Schmutz J."/>
            <person name="Mcdaniel S.F."/>
        </authorList>
    </citation>
    <scope>NUCLEOTIDE SEQUENCE</scope>
    <source>
        <strain evidence="6">R40</strain>
    </source>
</reference>
<protein>
    <recommendedName>
        <fullName evidence="5">Attractin/MKLN-like beta-propeller domain-containing protein</fullName>
    </recommendedName>
</protein>
<dbReference type="SUPFAM" id="SSF117281">
    <property type="entry name" value="Kelch motif"/>
    <property type="match status" value="1"/>
</dbReference>
<evidence type="ECO:0000259" key="5">
    <source>
        <dbReference type="Pfam" id="PF24981"/>
    </source>
</evidence>
<dbReference type="Pfam" id="PF24981">
    <property type="entry name" value="Beta-prop_ATRN-LZTR1"/>
    <property type="match status" value="1"/>
</dbReference>
<feature type="region of interest" description="Disordered" evidence="4">
    <location>
        <begin position="279"/>
        <end position="303"/>
    </location>
</feature>
<evidence type="ECO:0000256" key="3">
    <source>
        <dbReference type="SAM" id="Coils"/>
    </source>
</evidence>
<dbReference type="InterPro" id="IPR056737">
    <property type="entry name" value="Beta-prop_ATRN-MKLN-like"/>
</dbReference>
<comment type="caution">
    <text evidence="6">The sequence shown here is derived from an EMBL/GenBank/DDBJ whole genome shotgun (WGS) entry which is preliminary data.</text>
</comment>
<feature type="coiled-coil region" evidence="3">
    <location>
        <begin position="596"/>
        <end position="798"/>
    </location>
</feature>
<keyword evidence="2" id="KW-0677">Repeat</keyword>
<feature type="coiled-coil region" evidence="3">
    <location>
        <begin position="484"/>
        <end position="560"/>
    </location>
</feature>
<accession>A0A8T0H197</accession>
<organism evidence="6 7">
    <name type="scientific">Ceratodon purpureus</name>
    <name type="common">Fire moss</name>
    <name type="synonym">Dicranum purpureum</name>
    <dbReference type="NCBI Taxonomy" id="3225"/>
    <lineage>
        <taxon>Eukaryota</taxon>
        <taxon>Viridiplantae</taxon>
        <taxon>Streptophyta</taxon>
        <taxon>Embryophyta</taxon>
        <taxon>Bryophyta</taxon>
        <taxon>Bryophytina</taxon>
        <taxon>Bryopsida</taxon>
        <taxon>Dicranidae</taxon>
        <taxon>Pseudoditrichales</taxon>
        <taxon>Ditrichaceae</taxon>
        <taxon>Ceratodon</taxon>
    </lineage>
</organism>
<dbReference type="InterPro" id="IPR015915">
    <property type="entry name" value="Kelch-typ_b-propeller"/>
</dbReference>
<evidence type="ECO:0000256" key="2">
    <source>
        <dbReference type="ARBA" id="ARBA00022737"/>
    </source>
</evidence>
<dbReference type="PANTHER" id="PTHR46093">
    <property type="entry name" value="ACYL-COA-BINDING DOMAIN-CONTAINING PROTEIN 5"/>
    <property type="match status" value="1"/>
</dbReference>
<feature type="region of interest" description="Disordered" evidence="4">
    <location>
        <begin position="353"/>
        <end position="397"/>
    </location>
</feature>
<evidence type="ECO:0000313" key="6">
    <source>
        <dbReference type="EMBL" id="KAG0565110.1"/>
    </source>
</evidence>
<keyword evidence="7" id="KW-1185">Reference proteome</keyword>
<gene>
    <name evidence="6" type="ORF">KC19_8G165300</name>
</gene>
<proteinExistence type="predicted"/>
<dbReference type="EMBL" id="CM026429">
    <property type="protein sequence ID" value="KAG0565110.1"/>
    <property type="molecule type" value="Genomic_DNA"/>
</dbReference>
<evidence type="ECO:0000256" key="1">
    <source>
        <dbReference type="ARBA" id="ARBA00022441"/>
    </source>
</evidence>
<name>A0A8T0H197_CERPU</name>
<dbReference type="PANTHER" id="PTHR46093:SF18">
    <property type="entry name" value="FIBRONECTIN TYPE-III DOMAIN-CONTAINING PROTEIN"/>
    <property type="match status" value="1"/>
</dbReference>
<sequence>MVQFKWQRLPGHRGLKGRAGHTATLVGKKIYVFGGRNGNVFHNDVWVFDTDTEQWQLLQAHASCTPRAYHTATLVGDEELWIIGGSDKVTMHGDVHMFNIRSLEWKTLATRGPLAGRVIGTHAAVVHPLQSRAILVFGGYGSADSEWLKELAILHTDTLEWETLNPKGPAPCARGYHTMTCVGQSVILYGGKGDHGIVSADENLSVYNSGTNTWGGVEVKGTAPVQRSNHAAALLGESLIVFHGGRNGSERLRDTSALKVSSGYSGQIRLTWHTFPQDAVAKPRGRKRTEEAAEALSNNPGGRAAHSLISKGHVLYVFGGYGGSGVTFDDLYVLRNFAEVTGLVDVEEMPAKTPPVRRSGRRFSFPVEEPGPGPIEGWRSTKKPRRPAAGTLDYSVDTNGVDHHDYVRVRVPVSVPAPAPAARQLVTDLTETPPLEKDLQKVKEQVNELVSKSRSDKDFLKVKEQVNELVTKSRSDFSERLSELEVHRREVANLQQMVAALTSEIRAKSLGETDIRERNAVLEHNLEVHRQQVSTLNERLERLTAENSSLKSGCQVLETQKTDRARERSDMISKISSLEERLVDRDRELNKTLQMLGTAETKAAEKSRLLEESKREKKAATAECGEHRMKAHKMEVELRNLEQARENHEKEKAALHSQLAESKLKLERVSAELTTVKESSRTLQDTVDRLAKQLERENSRADALERDRDDLRRANATLSSEISQITSSRESAEAAAELVRSELRTARVLLERSETENNRLQEAAENAREHFATQHATMRKYEEDAKAFRDENERLRKLVSEMEEFVQAQARSFQSHVEKIRIARQM</sequence>
<evidence type="ECO:0000313" key="7">
    <source>
        <dbReference type="Proteomes" id="UP000822688"/>
    </source>
</evidence>
<feature type="domain" description="Attractin/MKLN-like beta-propeller" evidence="5">
    <location>
        <begin position="6"/>
        <end position="248"/>
    </location>
</feature>
<dbReference type="Gene3D" id="2.120.10.80">
    <property type="entry name" value="Kelch-type beta propeller"/>
    <property type="match status" value="2"/>
</dbReference>
<dbReference type="InterPro" id="IPR006652">
    <property type="entry name" value="Kelch_1"/>
</dbReference>
<dbReference type="Proteomes" id="UP000822688">
    <property type="component" value="Chromosome 8"/>
</dbReference>